<sequence>MRPAPCSANLETKGSAARSTYGPGNDPQGHRTRRSARLTDYEEARSVFTWDRARGAPAGLPEGGLNIAHEAVDRHAASERADKVALRCIARDNAVTDVTYAELARRTSRFANVGPDDTFRDALEMDSLDFLSCIEILGERTGVRIDSTTRTHHSSPRCPAVPTSSSPMCRERCRRRPGAGPG</sequence>
<dbReference type="Proteomes" id="UP001596035">
    <property type="component" value="Unassembled WGS sequence"/>
</dbReference>
<evidence type="ECO:0000313" key="2">
    <source>
        <dbReference type="EMBL" id="MFC5241871.1"/>
    </source>
</evidence>
<comment type="caution">
    <text evidence="2">The sequence shown here is derived from an EMBL/GenBank/DDBJ whole genome shotgun (WGS) entry which is preliminary data.</text>
</comment>
<dbReference type="EMBL" id="JBHSKN010000016">
    <property type="protein sequence ID" value="MFC5241871.1"/>
    <property type="molecule type" value="Genomic_DNA"/>
</dbReference>
<proteinExistence type="predicted"/>
<dbReference type="SUPFAM" id="SSF47336">
    <property type="entry name" value="ACP-like"/>
    <property type="match status" value="1"/>
</dbReference>
<evidence type="ECO:0000256" key="1">
    <source>
        <dbReference type="SAM" id="MobiDB-lite"/>
    </source>
</evidence>
<name>A0ABW0DT03_9ACTN</name>
<organism evidence="2 3">
    <name type="scientific">Streptomyces atrovirens</name>
    <dbReference type="NCBI Taxonomy" id="285556"/>
    <lineage>
        <taxon>Bacteria</taxon>
        <taxon>Bacillati</taxon>
        <taxon>Actinomycetota</taxon>
        <taxon>Actinomycetes</taxon>
        <taxon>Kitasatosporales</taxon>
        <taxon>Streptomycetaceae</taxon>
        <taxon>Streptomyces</taxon>
    </lineage>
</organism>
<dbReference type="InterPro" id="IPR036736">
    <property type="entry name" value="ACP-like_sf"/>
</dbReference>
<reference evidence="3" key="1">
    <citation type="journal article" date="2019" name="Int. J. Syst. Evol. Microbiol.">
        <title>The Global Catalogue of Microorganisms (GCM) 10K type strain sequencing project: providing services to taxonomists for standard genome sequencing and annotation.</title>
        <authorList>
            <consortium name="The Broad Institute Genomics Platform"/>
            <consortium name="The Broad Institute Genome Sequencing Center for Infectious Disease"/>
            <person name="Wu L."/>
            <person name="Ma J."/>
        </authorList>
    </citation>
    <scope>NUCLEOTIDE SEQUENCE [LARGE SCALE GENOMIC DNA]</scope>
    <source>
        <strain evidence="3">CGMCC 4.7131</strain>
    </source>
</reference>
<dbReference type="Gene3D" id="3.40.50.12780">
    <property type="entry name" value="N-terminal domain of ligase-like"/>
    <property type="match status" value="1"/>
</dbReference>
<dbReference type="InterPro" id="IPR042099">
    <property type="entry name" value="ANL_N_sf"/>
</dbReference>
<keyword evidence="3" id="KW-1185">Reference proteome</keyword>
<feature type="compositionally biased region" description="Basic residues" evidence="1">
    <location>
        <begin position="172"/>
        <end position="182"/>
    </location>
</feature>
<feature type="region of interest" description="Disordered" evidence="1">
    <location>
        <begin position="148"/>
        <end position="182"/>
    </location>
</feature>
<evidence type="ECO:0000313" key="3">
    <source>
        <dbReference type="Proteomes" id="UP001596035"/>
    </source>
</evidence>
<dbReference type="SUPFAM" id="SSF56801">
    <property type="entry name" value="Acetyl-CoA synthetase-like"/>
    <property type="match status" value="1"/>
</dbReference>
<gene>
    <name evidence="2" type="ORF">ACFPWV_18405</name>
</gene>
<protein>
    <recommendedName>
        <fullName evidence="4">Acyl carrier protein</fullName>
    </recommendedName>
</protein>
<evidence type="ECO:0008006" key="4">
    <source>
        <dbReference type="Google" id="ProtNLM"/>
    </source>
</evidence>
<accession>A0ABW0DT03</accession>
<feature type="region of interest" description="Disordered" evidence="1">
    <location>
        <begin position="1"/>
        <end position="38"/>
    </location>
</feature>